<evidence type="ECO:0000259" key="2">
    <source>
        <dbReference type="Pfam" id="PF10406"/>
    </source>
</evidence>
<dbReference type="Gene3D" id="1.10.20.10">
    <property type="entry name" value="Histone, subunit A"/>
    <property type="match status" value="1"/>
</dbReference>
<reference evidence="3 4" key="1">
    <citation type="journal article" date="2018" name="Front. Microbiol.">
        <title>Prospects for Fungal Bioremediation of Acidic Radioactive Waste Sites: Characterization and Genome Sequence of Rhodotorula taiwanensis MD1149.</title>
        <authorList>
            <person name="Tkavc R."/>
            <person name="Matrosova V.Y."/>
            <person name="Grichenko O.E."/>
            <person name="Gostincar C."/>
            <person name="Volpe R.P."/>
            <person name="Klimenkova P."/>
            <person name="Gaidamakova E.K."/>
            <person name="Zhou C.E."/>
            <person name="Stewart B.J."/>
            <person name="Lyman M.G."/>
            <person name="Malfatti S.A."/>
            <person name="Rubinfeld B."/>
            <person name="Courtot M."/>
            <person name="Singh J."/>
            <person name="Dalgard C.L."/>
            <person name="Hamilton T."/>
            <person name="Frey K.G."/>
            <person name="Gunde-Cimerman N."/>
            <person name="Dugan L."/>
            <person name="Daly M.J."/>
        </authorList>
    </citation>
    <scope>NUCLEOTIDE SEQUENCE [LARGE SCALE GENOMIC DNA]</scope>
    <source>
        <strain evidence="3 4">MD1149</strain>
    </source>
</reference>
<comment type="caution">
    <text evidence="3">The sequence shown here is derived from an EMBL/GenBank/DDBJ whole genome shotgun (WGS) entry which is preliminary data.</text>
</comment>
<evidence type="ECO:0000256" key="1">
    <source>
        <dbReference type="SAM" id="MobiDB-lite"/>
    </source>
</evidence>
<dbReference type="InterPro" id="IPR019473">
    <property type="entry name" value="TFIID_su8_C"/>
</dbReference>
<dbReference type="EMBL" id="PJQD01000042">
    <property type="protein sequence ID" value="POY73086.1"/>
    <property type="molecule type" value="Genomic_DNA"/>
</dbReference>
<dbReference type="CDD" id="cd00076">
    <property type="entry name" value="HFD_SF"/>
    <property type="match status" value="1"/>
</dbReference>
<feature type="domain" description="Transcription factor TFIID subunit 8 C-terminal" evidence="2">
    <location>
        <begin position="291"/>
        <end position="311"/>
    </location>
</feature>
<name>A0A2S5B8I8_9BASI</name>
<organism evidence="3 4">
    <name type="scientific">Rhodotorula taiwanensis</name>
    <dbReference type="NCBI Taxonomy" id="741276"/>
    <lineage>
        <taxon>Eukaryota</taxon>
        <taxon>Fungi</taxon>
        <taxon>Dikarya</taxon>
        <taxon>Basidiomycota</taxon>
        <taxon>Pucciniomycotina</taxon>
        <taxon>Microbotryomycetes</taxon>
        <taxon>Sporidiobolales</taxon>
        <taxon>Sporidiobolaceae</taxon>
        <taxon>Rhodotorula</taxon>
    </lineage>
</organism>
<feature type="compositionally biased region" description="Basic residues" evidence="1">
    <location>
        <begin position="271"/>
        <end position="280"/>
    </location>
</feature>
<keyword evidence="4" id="KW-1185">Reference proteome</keyword>
<feature type="compositionally biased region" description="Acidic residues" evidence="1">
    <location>
        <begin position="11"/>
        <end position="27"/>
    </location>
</feature>
<dbReference type="Proteomes" id="UP000237144">
    <property type="component" value="Unassembled WGS sequence"/>
</dbReference>
<proteinExistence type="predicted"/>
<sequence length="474" mass="50764">MAYPYNPDLHLDDDDEDLDLDFDDASDASESGSSSAPLDDSVQADDDHHHAADSKDDKPPLPAAIPAIVLHRIVAHALVRAGFEQADADALAELEGAVAIFGSLLLYAHDLAEHAGRHVPTVTDVLQGCLDLGVGRVSHLLDELDRTDSLSPSEGEEILRVRYQRPRAAVDPGPLLASDDEPDPCDASNDPDLASPPPTPPPLPNRGGGPESDEDEDDDFEEVTPVGPDGLPLPPDSDAMKLRREAVERKKRERAEKKERLARDKEDRRKERERRRRERQRRREADPLKAEWLPALPPKHSWKQTPVYPESAAPPPIPPPISQTQQAPSTAALQHLSTLRARLNDSQLVAASLRNLIRRTRASGLGAGTGTLGLVVGGEQGAGGGGGGEADSADVVDYESEWYGARGGAGPTGAKRKIRVVTVGRSRGPGDMLDLEDEGGGEPGLSDGLRKGGGLPGTNASRVGGAVKRRRWLV</sequence>
<dbReference type="Pfam" id="PF10406">
    <property type="entry name" value="TAF8_C"/>
    <property type="match status" value="1"/>
</dbReference>
<accession>A0A2S5B8I8</accession>
<dbReference type="STRING" id="741276.A0A2S5B8I8"/>
<evidence type="ECO:0000313" key="3">
    <source>
        <dbReference type="EMBL" id="POY73086.1"/>
    </source>
</evidence>
<evidence type="ECO:0000313" key="4">
    <source>
        <dbReference type="Proteomes" id="UP000237144"/>
    </source>
</evidence>
<feature type="compositionally biased region" description="Acidic residues" evidence="1">
    <location>
        <begin position="211"/>
        <end position="222"/>
    </location>
</feature>
<dbReference type="InterPro" id="IPR009072">
    <property type="entry name" value="Histone-fold"/>
</dbReference>
<feature type="compositionally biased region" description="Low complexity" evidence="1">
    <location>
        <begin position="28"/>
        <end position="41"/>
    </location>
</feature>
<feature type="region of interest" description="Disordered" evidence="1">
    <location>
        <begin position="426"/>
        <end position="474"/>
    </location>
</feature>
<feature type="compositionally biased region" description="Basic and acidic residues" evidence="1">
    <location>
        <begin position="45"/>
        <end position="59"/>
    </location>
</feature>
<gene>
    <name evidence="3" type="ORF">BMF94_3924</name>
</gene>
<feature type="compositionally biased region" description="Pro residues" evidence="1">
    <location>
        <begin position="312"/>
        <end position="321"/>
    </location>
</feature>
<feature type="compositionally biased region" description="Basic and acidic residues" evidence="1">
    <location>
        <begin position="238"/>
        <end position="270"/>
    </location>
</feature>
<feature type="compositionally biased region" description="Pro residues" evidence="1">
    <location>
        <begin position="194"/>
        <end position="204"/>
    </location>
</feature>
<dbReference type="AlphaFoldDB" id="A0A2S5B8I8"/>
<dbReference type="GO" id="GO:0046982">
    <property type="term" value="F:protein heterodimerization activity"/>
    <property type="evidence" value="ECO:0007669"/>
    <property type="project" value="InterPro"/>
</dbReference>
<feature type="region of interest" description="Disordered" evidence="1">
    <location>
        <begin position="1"/>
        <end position="60"/>
    </location>
</feature>
<dbReference type="OrthoDB" id="2529901at2759"/>
<feature type="region of interest" description="Disordered" evidence="1">
    <location>
        <begin position="162"/>
        <end position="325"/>
    </location>
</feature>
<protein>
    <recommendedName>
        <fullName evidence="2">Transcription factor TFIID subunit 8 C-terminal domain-containing protein</fullName>
    </recommendedName>
</protein>